<comment type="caution">
    <text evidence="1">The sequence shown here is derived from an EMBL/GenBank/DDBJ whole genome shotgun (WGS) entry which is preliminary data.</text>
</comment>
<dbReference type="RefSeq" id="WP_036031645.1">
    <property type="nucleotide sequence ID" value="NZ_CADEQD010000002.1"/>
</dbReference>
<name>A0A095WBP9_BURGA</name>
<dbReference type="AlphaFoldDB" id="A0A095WBP9"/>
<reference evidence="2" key="1">
    <citation type="submission" date="2017-09" db="EMBL/GenBank/DDBJ databases">
        <title>FDA dAtabase for Regulatory Grade micrObial Sequences (FDA-ARGOS): Supporting development and validation of Infectious Disease Dx tests.</title>
        <authorList>
            <person name="Minogue T."/>
            <person name="Wolcott M."/>
            <person name="Wasieloski L."/>
            <person name="Aguilar W."/>
            <person name="Moore D."/>
            <person name="Tallon L."/>
            <person name="Sadzewicz L."/>
            <person name="Ott S."/>
            <person name="Zhao X."/>
            <person name="Nagaraj S."/>
            <person name="Vavikolanu K."/>
            <person name="Aluvathingal J."/>
            <person name="Nadendla S."/>
            <person name="Sichtig H."/>
        </authorList>
    </citation>
    <scope>NUCLEOTIDE SEQUENCE [LARGE SCALE GENOMIC DNA]</scope>
    <source>
        <strain evidence="2">FDAARGOS_390</strain>
    </source>
</reference>
<dbReference type="PROSITE" id="PS51257">
    <property type="entry name" value="PROKAR_LIPOPROTEIN"/>
    <property type="match status" value="1"/>
</dbReference>
<evidence type="ECO:0000313" key="1">
    <source>
        <dbReference type="EMBL" id="PEH42372.1"/>
    </source>
</evidence>
<evidence type="ECO:0000313" key="2">
    <source>
        <dbReference type="Proteomes" id="UP000220629"/>
    </source>
</evidence>
<protein>
    <submittedName>
        <fullName evidence="1">Uncharacterized protein</fullName>
    </submittedName>
</protein>
<proteinExistence type="predicted"/>
<sequence>MKIKFAAAAVLSLSCIDAALAVQTTQPGKVTRVISSWTNDAMMVTIAAPGINPSGCPTADGYNTKGGAAGRLQQSIILTALSNDLPIALDIDGCSEGRPAILGVRTPTN</sequence>
<accession>A0A095WBP9</accession>
<organism evidence="1 2">
    <name type="scientific">Burkholderia gladioli</name>
    <name type="common">Pseudomonas marginata</name>
    <name type="synonym">Phytomonas marginata</name>
    <dbReference type="NCBI Taxonomy" id="28095"/>
    <lineage>
        <taxon>Bacteria</taxon>
        <taxon>Pseudomonadati</taxon>
        <taxon>Pseudomonadota</taxon>
        <taxon>Betaproteobacteria</taxon>
        <taxon>Burkholderiales</taxon>
        <taxon>Burkholderiaceae</taxon>
        <taxon>Burkholderia</taxon>
    </lineage>
</organism>
<dbReference type="EMBL" id="PDDY01000001">
    <property type="protein sequence ID" value="PEH42372.1"/>
    <property type="molecule type" value="Genomic_DNA"/>
</dbReference>
<dbReference type="Proteomes" id="UP000220629">
    <property type="component" value="Unassembled WGS sequence"/>
</dbReference>
<gene>
    <name evidence="1" type="ORF">CRM94_09545</name>
</gene>